<evidence type="ECO:0008006" key="3">
    <source>
        <dbReference type="Google" id="ProtNLM"/>
    </source>
</evidence>
<dbReference type="EMBL" id="BAAFZP010000002">
    <property type="protein sequence ID" value="GAB1584130.1"/>
    <property type="molecule type" value="Genomic_DNA"/>
</dbReference>
<evidence type="ECO:0000313" key="2">
    <source>
        <dbReference type="Proteomes" id="UP001628091"/>
    </source>
</evidence>
<proteinExistence type="predicted"/>
<name>A0ABQ0H5D7_9HYPH</name>
<sequence>MIKDIPSPKSPEDAADRSLECQAALEIAFQELMARAVNAGWNEAEACSAIIELADHRALAMIENDFITEQIAALFKKG</sequence>
<dbReference type="RefSeq" id="WP_407866603.1">
    <property type="nucleotide sequence ID" value="NZ_BAAFZP010000002.1"/>
</dbReference>
<protein>
    <recommendedName>
        <fullName evidence="3">Acetyltransferase</fullName>
    </recommendedName>
</protein>
<gene>
    <name evidence="1" type="ORF">PPNSA23_40730</name>
</gene>
<keyword evidence="2" id="KW-1185">Reference proteome</keyword>
<reference evidence="1 2" key="1">
    <citation type="submission" date="2024-10" db="EMBL/GenBank/DDBJ databases">
        <title>Isolation, draft genome sequencing and identification of Phyllobacterium sp. NSA23, isolated from leaf soil.</title>
        <authorList>
            <person name="Akita H."/>
        </authorList>
    </citation>
    <scope>NUCLEOTIDE SEQUENCE [LARGE SCALE GENOMIC DNA]</scope>
    <source>
        <strain evidence="1 2">NSA23</strain>
    </source>
</reference>
<accession>A0ABQ0H5D7</accession>
<evidence type="ECO:0000313" key="1">
    <source>
        <dbReference type="EMBL" id="GAB1584130.1"/>
    </source>
</evidence>
<comment type="caution">
    <text evidence="1">The sequence shown here is derived from an EMBL/GenBank/DDBJ whole genome shotgun (WGS) entry which is preliminary data.</text>
</comment>
<dbReference type="Proteomes" id="UP001628091">
    <property type="component" value="Unassembled WGS sequence"/>
</dbReference>
<organism evidence="1 2">
    <name type="scientific">Phyllobacterium phragmitis</name>
    <dbReference type="NCBI Taxonomy" id="2670329"/>
    <lineage>
        <taxon>Bacteria</taxon>
        <taxon>Pseudomonadati</taxon>
        <taxon>Pseudomonadota</taxon>
        <taxon>Alphaproteobacteria</taxon>
        <taxon>Hyphomicrobiales</taxon>
        <taxon>Phyllobacteriaceae</taxon>
        <taxon>Phyllobacterium</taxon>
    </lineage>
</organism>